<gene>
    <name evidence="2" type="ORF">DPMN_100040</name>
</gene>
<protein>
    <submittedName>
        <fullName evidence="2">Uncharacterized protein</fullName>
    </submittedName>
</protein>
<feature type="region of interest" description="Disordered" evidence="1">
    <location>
        <begin position="1"/>
        <end position="46"/>
    </location>
</feature>
<dbReference type="EMBL" id="JAIWYP010000003">
    <property type="protein sequence ID" value="KAH3857433.1"/>
    <property type="molecule type" value="Genomic_DNA"/>
</dbReference>
<comment type="caution">
    <text evidence="2">The sequence shown here is derived from an EMBL/GenBank/DDBJ whole genome shotgun (WGS) entry which is preliminary data.</text>
</comment>
<reference evidence="2" key="1">
    <citation type="journal article" date="2019" name="bioRxiv">
        <title>The Genome of the Zebra Mussel, Dreissena polymorpha: A Resource for Invasive Species Research.</title>
        <authorList>
            <person name="McCartney M.A."/>
            <person name="Auch B."/>
            <person name="Kono T."/>
            <person name="Mallez S."/>
            <person name="Zhang Y."/>
            <person name="Obille A."/>
            <person name="Becker A."/>
            <person name="Abrahante J.E."/>
            <person name="Garbe J."/>
            <person name="Badalamenti J.P."/>
            <person name="Herman A."/>
            <person name="Mangelson H."/>
            <person name="Liachko I."/>
            <person name="Sullivan S."/>
            <person name="Sone E.D."/>
            <person name="Koren S."/>
            <person name="Silverstein K.A.T."/>
            <person name="Beckman K.B."/>
            <person name="Gohl D.M."/>
        </authorList>
    </citation>
    <scope>NUCLEOTIDE SEQUENCE</scope>
    <source>
        <strain evidence="2">Duluth1</strain>
        <tissue evidence="2">Whole animal</tissue>
    </source>
</reference>
<proteinExistence type="predicted"/>
<evidence type="ECO:0000256" key="1">
    <source>
        <dbReference type="SAM" id="MobiDB-lite"/>
    </source>
</evidence>
<name>A0A9D4LGR6_DREPO</name>
<evidence type="ECO:0000313" key="3">
    <source>
        <dbReference type="Proteomes" id="UP000828390"/>
    </source>
</evidence>
<dbReference type="Proteomes" id="UP000828390">
    <property type="component" value="Unassembled WGS sequence"/>
</dbReference>
<dbReference type="AlphaFoldDB" id="A0A9D4LGR6"/>
<keyword evidence="3" id="KW-1185">Reference proteome</keyword>
<organism evidence="2 3">
    <name type="scientific">Dreissena polymorpha</name>
    <name type="common">Zebra mussel</name>
    <name type="synonym">Mytilus polymorpha</name>
    <dbReference type="NCBI Taxonomy" id="45954"/>
    <lineage>
        <taxon>Eukaryota</taxon>
        <taxon>Metazoa</taxon>
        <taxon>Spiralia</taxon>
        <taxon>Lophotrochozoa</taxon>
        <taxon>Mollusca</taxon>
        <taxon>Bivalvia</taxon>
        <taxon>Autobranchia</taxon>
        <taxon>Heteroconchia</taxon>
        <taxon>Euheterodonta</taxon>
        <taxon>Imparidentia</taxon>
        <taxon>Neoheterodontei</taxon>
        <taxon>Myida</taxon>
        <taxon>Dreissenoidea</taxon>
        <taxon>Dreissenidae</taxon>
        <taxon>Dreissena</taxon>
    </lineage>
</organism>
<accession>A0A9D4LGR6</accession>
<reference evidence="2" key="2">
    <citation type="submission" date="2020-11" db="EMBL/GenBank/DDBJ databases">
        <authorList>
            <person name="McCartney M.A."/>
            <person name="Auch B."/>
            <person name="Kono T."/>
            <person name="Mallez S."/>
            <person name="Becker A."/>
            <person name="Gohl D.M."/>
            <person name="Silverstein K.A.T."/>
            <person name="Koren S."/>
            <person name="Bechman K.B."/>
            <person name="Herman A."/>
            <person name="Abrahante J.E."/>
            <person name="Garbe J."/>
        </authorList>
    </citation>
    <scope>NUCLEOTIDE SEQUENCE</scope>
    <source>
        <strain evidence="2">Duluth1</strain>
        <tissue evidence="2">Whole animal</tissue>
    </source>
</reference>
<evidence type="ECO:0000313" key="2">
    <source>
        <dbReference type="EMBL" id="KAH3857433.1"/>
    </source>
</evidence>
<sequence length="109" mass="12567">MFLINNDDNDNDDDEDDDEYDEDDEDDEGDNDDDDDDYGIVDDDYDDDDRFRAALSSGECGNDKLIAKRMLYVSGQNNKDQGKALLGVRLEKPGDRESKKKKNEFKWVI</sequence>
<feature type="compositionally biased region" description="Acidic residues" evidence="1">
    <location>
        <begin position="7"/>
        <end position="46"/>
    </location>
</feature>